<sequence>MYEPHRSKTGRTTNLASCIVATIFLLFLAARIVVVYFLLFKSKDPKIAVDAVQFPTFSVTNGTVDFTFLQYVTVSNPNRDAFIHYDSSLQLAYFDAPVGFIFILHTRSIPLKFFCKCICEPSKNNNVTLDPCLKIRRGIIWFFNRSIYKASFVFGIKSVKKTTTPSCLGRRDWRGGGEEGMIESGEVEIGSADWAGGEDVRGWVGLGEISSGAIGSAKGDWMEEADSCMAIMEQLILDEMVMDVPNACATNLRVVKLDEKQVPVVLGTCNRDHHAAYPSQSSSP</sequence>
<dbReference type="EMBL" id="JAVXUP010000429">
    <property type="protein sequence ID" value="KAK3028075.1"/>
    <property type="molecule type" value="Genomic_DNA"/>
</dbReference>
<keyword evidence="3" id="KW-1185">Reference proteome</keyword>
<dbReference type="Proteomes" id="UP001188597">
    <property type="component" value="Unassembled WGS sequence"/>
</dbReference>
<proteinExistence type="predicted"/>
<keyword evidence="1" id="KW-1133">Transmembrane helix</keyword>
<reference evidence="2" key="1">
    <citation type="submission" date="2022-12" db="EMBL/GenBank/DDBJ databases">
        <title>Draft genome assemblies for two species of Escallonia (Escalloniales).</title>
        <authorList>
            <person name="Chanderbali A."/>
            <person name="Dervinis C."/>
            <person name="Anghel I."/>
            <person name="Soltis D."/>
            <person name="Soltis P."/>
            <person name="Zapata F."/>
        </authorList>
    </citation>
    <scope>NUCLEOTIDE SEQUENCE</scope>
    <source>
        <strain evidence="2">UCBG64.0493</strain>
        <tissue evidence="2">Leaf</tissue>
    </source>
</reference>
<accession>A0AA88WM20</accession>
<gene>
    <name evidence="2" type="ORF">RJ639_039366</name>
</gene>
<evidence type="ECO:0000256" key="1">
    <source>
        <dbReference type="SAM" id="Phobius"/>
    </source>
</evidence>
<dbReference type="InterPro" id="IPR055301">
    <property type="entry name" value="Lea14-like_2"/>
</dbReference>
<evidence type="ECO:0008006" key="4">
    <source>
        <dbReference type="Google" id="ProtNLM"/>
    </source>
</evidence>
<dbReference type="PANTHER" id="PTHR31852">
    <property type="entry name" value="LATE EMBRYOGENESIS ABUNDANT (LEA) HYDROXYPROLINE-RICH GLYCOPROTEIN FAMILY"/>
    <property type="match status" value="1"/>
</dbReference>
<comment type="caution">
    <text evidence="2">The sequence shown here is derived from an EMBL/GenBank/DDBJ whole genome shotgun (WGS) entry which is preliminary data.</text>
</comment>
<keyword evidence="1" id="KW-0472">Membrane</keyword>
<protein>
    <recommendedName>
        <fullName evidence="4">Late embryogenesis abundant protein LEA-2 subgroup domain-containing protein</fullName>
    </recommendedName>
</protein>
<name>A0AA88WM20_9ASTE</name>
<dbReference type="AlphaFoldDB" id="A0AA88WM20"/>
<evidence type="ECO:0000313" key="2">
    <source>
        <dbReference type="EMBL" id="KAK3028075.1"/>
    </source>
</evidence>
<keyword evidence="1" id="KW-0812">Transmembrane</keyword>
<evidence type="ECO:0000313" key="3">
    <source>
        <dbReference type="Proteomes" id="UP001188597"/>
    </source>
</evidence>
<organism evidence="2 3">
    <name type="scientific">Escallonia herrerae</name>
    <dbReference type="NCBI Taxonomy" id="1293975"/>
    <lineage>
        <taxon>Eukaryota</taxon>
        <taxon>Viridiplantae</taxon>
        <taxon>Streptophyta</taxon>
        <taxon>Embryophyta</taxon>
        <taxon>Tracheophyta</taxon>
        <taxon>Spermatophyta</taxon>
        <taxon>Magnoliopsida</taxon>
        <taxon>eudicotyledons</taxon>
        <taxon>Gunneridae</taxon>
        <taxon>Pentapetalae</taxon>
        <taxon>asterids</taxon>
        <taxon>campanulids</taxon>
        <taxon>Escalloniales</taxon>
        <taxon>Escalloniaceae</taxon>
        <taxon>Escallonia</taxon>
    </lineage>
</organism>
<feature type="transmembrane region" description="Helical" evidence="1">
    <location>
        <begin position="12"/>
        <end position="39"/>
    </location>
</feature>